<feature type="region of interest" description="Disordered" evidence="1">
    <location>
        <begin position="208"/>
        <end position="229"/>
    </location>
</feature>
<name>A0A5J5E6J9_9BIFI</name>
<dbReference type="RefSeq" id="WP_150353069.1">
    <property type="nucleotide sequence ID" value="NZ_RZNZ01000003.1"/>
</dbReference>
<dbReference type="PROSITE" id="PS51257">
    <property type="entry name" value="PROKAR_LIPOPROTEIN"/>
    <property type="match status" value="1"/>
</dbReference>
<comment type="caution">
    <text evidence="4">The sequence shown here is derived from an EMBL/GenBank/DDBJ whole genome shotgun (WGS) entry which is preliminary data.</text>
</comment>
<dbReference type="EMBL" id="RZNZ01000003">
    <property type="protein sequence ID" value="KAA8821667.1"/>
    <property type="molecule type" value="Genomic_DNA"/>
</dbReference>
<feature type="chain" id="PRO_5030132111" description="Lipoprotein" evidence="2">
    <location>
        <begin position="30"/>
        <end position="229"/>
    </location>
</feature>
<protein>
    <recommendedName>
        <fullName evidence="7">Lipoprotein</fullName>
    </recommendedName>
</protein>
<evidence type="ECO:0000256" key="2">
    <source>
        <dbReference type="SAM" id="SignalP"/>
    </source>
</evidence>
<keyword evidence="2" id="KW-0732">Signal</keyword>
<reference evidence="5 6" key="1">
    <citation type="journal article" date="2019" name="Syst. Appl. Microbiol.">
        <title>Characterization of Bifidobacterium species in feaces of the Egyptian fruit bat: Description of B. vespertilionis sp. nov. and B. rousetti sp. nov.</title>
        <authorList>
            <person name="Modesto M."/>
            <person name="Satti M."/>
            <person name="Watanabe K."/>
            <person name="Puglisi E."/>
            <person name="Morelli L."/>
            <person name="Huang C.-H."/>
            <person name="Liou J.-S."/>
            <person name="Miyashita M."/>
            <person name="Tamura T."/>
            <person name="Saito S."/>
            <person name="Mori K."/>
            <person name="Huang L."/>
            <person name="Sciavilla P."/>
            <person name="Sandri C."/>
            <person name="Spiezio C."/>
            <person name="Vitali F."/>
            <person name="Cavalieri D."/>
            <person name="Perpetuini G."/>
            <person name="Tofalo R."/>
            <person name="Bonetti A."/>
            <person name="Arita M."/>
            <person name="Mattarelli P."/>
        </authorList>
    </citation>
    <scope>NUCLEOTIDE SEQUENCE [LARGE SCALE GENOMIC DNA]</scope>
    <source>
        <strain evidence="3 6">RST16</strain>
        <strain evidence="4 5">RST8</strain>
    </source>
</reference>
<evidence type="ECO:0000313" key="4">
    <source>
        <dbReference type="EMBL" id="KAA8824747.1"/>
    </source>
</evidence>
<feature type="signal peptide" evidence="2">
    <location>
        <begin position="1"/>
        <end position="29"/>
    </location>
</feature>
<evidence type="ECO:0000313" key="6">
    <source>
        <dbReference type="Proteomes" id="UP000374630"/>
    </source>
</evidence>
<evidence type="ECO:0000313" key="3">
    <source>
        <dbReference type="EMBL" id="KAA8821667.1"/>
    </source>
</evidence>
<proteinExistence type="predicted"/>
<accession>A0A5J5E6J9</accession>
<organism evidence="4 5">
    <name type="scientific">Bifidobacterium vespertilionis</name>
    <dbReference type="NCBI Taxonomy" id="2562524"/>
    <lineage>
        <taxon>Bacteria</taxon>
        <taxon>Bacillati</taxon>
        <taxon>Actinomycetota</taxon>
        <taxon>Actinomycetes</taxon>
        <taxon>Bifidobacteriales</taxon>
        <taxon>Bifidobacteriaceae</taxon>
        <taxon>Bifidobacterium</taxon>
    </lineage>
</organism>
<dbReference type="EMBL" id="RZOA01000001">
    <property type="protein sequence ID" value="KAA8824747.1"/>
    <property type="molecule type" value="Genomic_DNA"/>
</dbReference>
<keyword evidence="6" id="KW-1185">Reference proteome</keyword>
<dbReference type="Proteomes" id="UP000374630">
    <property type="component" value="Unassembled WGS sequence"/>
</dbReference>
<dbReference type="Proteomes" id="UP000345527">
    <property type="component" value="Unassembled WGS sequence"/>
</dbReference>
<evidence type="ECO:0000313" key="5">
    <source>
        <dbReference type="Proteomes" id="UP000345527"/>
    </source>
</evidence>
<dbReference type="AlphaFoldDB" id="A0A5J5E6J9"/>
<sequence>MRYALRALAAALTIYAAAGLMSCGQPNTADDGASHAPATPSNVNYTSDAKLNPYYADSLNVKMKRMTANPDIMKAILSDSVISADELNELQRRVVGCYADFGLVYVDLGEGQSQIGTASGQPMGPDSTSKADAQCQDLNYQFNVLATTYYQSIRNPDHADLTLYIVQCLQEHGIVGQTYTADDYRRDQKTQTGPVFGKDAFDAQAHACQSDPLNNGSGKLPKEAQPSAR</sequence>
<evidence type="ECO:0000256" key="1">
    <source>
        <dbReference type="SAM" id="MobiDB-lite"/>
    </source>
</evidence>
<gene>
    <name evidence="4" type="ORF">EM848_00610</name>
    <name evidence="3" type="ORF">EMO90_03315</name>
</gene>
<evidence type="ECO:0008006" key="7">
    <source>
        <dbReference type="Google" id="ProtNLM"/>
    </source>
</evidence>